<dbReference type="Proteomes" id="UP000183287">
    <property type="component" value="Unassembled WGS sequence"/>
</dbReference>
<dbReference type="PROSITE" id="PS51257">
    <property type="entry name" value="PROKAR_LIPOPROTEIN"/>
    <property type="match status" value="1"/>
</dbReference>
<reference evidence="2" key="1">
    <citation type="submission" date="2016-10" db="EMBL/GenBank/DDBJ databases">
        <authorList>
            <person name="Varghese N."/>
            <person name="Submissions S."/>
        </authorList>
    </citation>
    <scope>NUCLEOTIDE SEQUENCE [LARGE SCALE GENOMIC DNA]</scope>
    <source>
        <strain evidence="2">Nm44</strain>
    </source>
</reference>
<evidence type="ECO:0000313" key="1">
    <source>
        <dbReference type="EMBL" id="SFM19183.1"/>
    </source>
</evidence>
<keyword evidence="2" id="KW-1185">Reference proteome</keyword>
<gene>
    <name evidence="1" type="ORF">SAMN05421863_101662</name>
</gene>
<dbReference type="EMBL" id="FOUB01000016">
    <property type="protein sequence ID" value="SFM19183.1"/>
    <property type="molecule type" value="Genomic_DNA"/>
</dbReference>
<dbReference type="RefSeq" id="WP_177198076.1">
    <property type="nucleotide sequence ID" value="NZ_FOUB01000016.1"/>
</dbReference>
<dbReference type="AlphaFoldDB" id="A0A1I4NVN8"/>
<name>A0A1I4NVN8_9PROT</name>
<accession>A0A1I4NVN8</accession>
<proteinExistence type="predicted"/>
<protein>
    <recommendedName>
        <fullName evidence="3">Lipoprotein</fullName>
    </recommendedName>
</protein>
<sequence>MKSLNLFLLVILGIGLSGCLSIHSETRKPQTPSEKEKVIVVPDTTDKEIKVVPGRSY</sequence>
<organism evidence="1 2">
    <name type="scientific">Nitrosomonas communis</name>
    <dbReference type="NCBI Taxonomy" id="44574"/>
    <lineage>
        <taxon>Bacteria</taxon>
        <taxon>Pseudomonadati</taxon>
        <taxon>Pseudomonadota</taxon>
        <taxon>Betaproteobacteria</taxon>
        <taxon>Nitrosomonadales</taxon>
        <taxon>Nitrosomonadaceae</taxon>
        <taxon>Nitrosomonas</taxon>
    </lineage>
</organism>
<evidence type="ECO:0000313" key="2">
    <source>
        <dbReference type="Proteomes" id="UP000183287"/>
    </source>
</evidence>
<evidence type="ECO:0008006" key="3">
    <source>
        <dbReference type="Google" id="ProtNLM"/>
    </source>
</evidence>